<proteinExistence type="predicted"/>
<organism evidence="1 2">
    <name type="scientific">Agromyces larvae</name>
    <dbReference type="NCBI Taxonomy" id="2929802"/>
    <lineage>
        <taxon>Bacteria</taxon>
        <taxon>Bacillati</taxon>
        <taxon>Actinomycetota</taxon>
        <taxon>Actinomycetes</taxon>
        <taxon>Micrococcales</taxon>
        <taxon>Microbacteriaceae</taxon>
        <taxon>Agromyces</taxon>
    </lineage>
</organism>
<gene>
    <name evidence="1" type="ORF">MTO99_06990</name>
</gene>
<dbReference type="RefSeq" id="WP_243558095.1">
    <property type="nucleotide sequence ID" value="NZ_CP094528.1"/>
</dbReference>
<sequence length="182" mass="20290">MLGEHGLGYKRIAGLAGLGVTPVRTILWGRQDPGPRKGELPKRVKRETAERILAVRPSLDLLGDRTLVSARPYIRRIRALIAAGWTQRELGVRLGCGTNLCTTLASYERQSRRHRTYQITAARARAIVALYDELNLIRPTGVAADRSRAYAAARGWPDPWAWEVYDNDFDRPSPPFAKASTA</sequence>
<keyword evidence="2" id="KW-1185">Reference proteome</keyword>
<dbReference type="Proteomes" id="UP000832097">
    <property type="component" value="Chromosome"/>
</dbReference>
<reference evidence="1 2" key="1">
    <citation type="submission" date="2022-03" db="EMBL/GenBank/DDBJ databases">
        <title>Mucilaginibacter sp. isolated from the gut of Protaetia brevitarsis seulensis larvae.</title>
        <authorList>
            <person name="Won M."/>
            <person name="Kim S.-J."/>
            <person name="Kwon S.-W."/>
        </authorList>
    </citation>
    <scope>NUCLEOTIDE SEQUENCE [LARGE SCALE GENOMIC DNA]</scope>
    <source>
        <strain evidence="1 2">CFWR-12</strain>
    </source>
</reference>
<accession>A0ABY4C5N7</accession>
<evidence type="ECO:0000313" key="1">
    <source>
        <dbReference type="EMBL" id="UOE45496.1"/>
    </source>
</evidence>
<protein>
    <recommendedName>
        <fullName evidence="3">XRE family transcriptional regulator</fullName>
    </recommendedName>
</protein>
<name>A0ABY4C5N7_9MICO</name>
<evidence type="ECO:0000313" key="2">
    <source>
        <dbReference type="Proteomes" id="UP000832097"/>
    </source>
</evidence>
<evidence type="ECO:0008006" key="3">
    <source>
        <dbReference type="Google" id="ProtNLM"/>
    </source>
</evidence>
<dbReference type="EMBL" id="CP094528">
    <property type="protein sequence ID" value="UOE45496.1"/>
    <property type="molecule type" value="Genomic_DNA"/>
</dbReference>